<organism evidence="4 5">
    <name type="scientific">Pelagicoccus mobilis</name>
    <dbReference type="NCBI Taxonomy" id="415221"/>
    <lineage>
        <taxon>Bacteria</taxon>
        <taxon>Pseudomonadati</taxon>
        <taxon>Verrucomicrobiota</taxon>
        <taxon>Opitutia</taxon>
        <taxon>Puniceicoccales</taxon>
        <taxon>Pelagicoccaceae</taxon>
        <taxon>Pelagicoccus</taxon>
    </lineage>
</organism>
<dbReference type="InterPro" id="IPR050738">
    <property type="entry name" value="Sulfatase"/>
</dbReference>
<evidence type="ECO:0000313" key="5">
    <source>
        <dbReference type="Proteomes" id="UP000617628"/>
    </source>
</evidence>
<dbReference type="Gene3D" id="3.40.720.10">
    <property type="entry name" value="Alkaline Phosphatase, subunit A"/>
    <property type="match status" value="1"/>
</dbReference>
<dbReference type="InterPro" id="IPR000917">
    <property type="entry name" value="Sulfatase_N"/>
</dbReference>
<dbReference type="RefSeq" id="WP_200355920.1">
    <property type="nucleotide sequence ID" value="NZ_JAENIL010000021.1"/>
</dbReference>
<reference evidence="4" key="1">
    <citation type="submission" date="2021-01" db="EMBL/GenBank/DDBJ databases">
        <title>Modified the classification status of verrucomicrobia.</title>
        <authorList>
            <person name="Feng X."/>
        </authorList>
    </citation>
    <scope>NUCLEOTIDE SEQUENCE</scope>
    <source>
        <strain evidence="4">KCTC 13126</strain>
    </source>
</reference>
<dbReference type="PANTHER" id="PTHR42693:SF33">
    <property type="entry name" value="ARYLSULFATASE"/>
    <property type="match status" value="1"/>
</dbReference>
<evidence type="ECO:0000259" key="3">
    <source>
        <dbReference type="Pfam" id="PF00884"/>
    </source>
</evidence>
<dbReference type="PANTHER" id="PTHR42693">
    <property type="entry name" value="ARYLSULFATASE FAMILY MEMBER"/>
    <property type="match status" value="1"/>
</dbReference>
<keyword evidence="2" id="KW-0732">Signal</keyword>
<comment type="similarity">
    <text evidence="1">Belongs to the sulfatase family.</text>
</comment>
<feature type="domain" description="Sulfatase N-terminal" evidence="3">
    <location>
        <begin position="42"/>
        <end position="372"/>
    </location>
</feature>
<evidence type="ECO:0000256" key="1">
    <source>
        <dbReference type="ARBA" id="ARBA00008779"/>
    </source>
</evidence>
<dbReference type="GO" id="GO:0004065">
    <property type="term" value="F:arylsulfatase activity"/>
    <property type="evidence" value="ECO:0007669"/>
    <property type="project" value="TreeGrafter"/>
</dbReference>
<dbReference type="InterPro" id="IPR017850">
    <property type="entry name" value="Alkaline_phosphatase_core_sf"/>
</dbReference>
<keyword evidence="4" id="KW-0378">Hydrolase</keyword>
<dbReference type="Pfam" id="PF00884">
    <property type="entry name" value="Sulfatase"/>
    <property type="match status" value="1"/>
</dbReference>
<feature type="signal peptide" evidence="2">
    <location>
        <begin position="1"/>
        <end position="30"/>
    </location>
</feature>
<protein>
    <submittedName>
        <fullName evidence="4">Sulfatase-like hydrolase/transferase</fullName>
    </submittedName>
</protein>
<dbReference type="AlphaFoldDB" id="A0A934S0M3"/>
<dbReference type="Gene3D" id="3.30.1120.10">
    <property type="match status" value="1"/>
</dbReference>
<gene>
    <name evidence="4" type="ORF">JIN87_12585</name>
</gene>
<proteinExistence type="inferred from homology"/>
<evidence type="ECO:0000256" key="2">
    <source>
        <dbReference type="SAM" id="SignalP"/>
    </source>
</evidence>
<accession>A0A934S0M3</accession>
<dbReference type="Proteomes" id="UP000617628">
    <property type="component" value="Unassembled WGS sequence"/>
</dbReference>
<keyword evidence="5" id="KW-1185">Reference proteome</keyword>
<sequence length="486" mass="55353">MGRSCSVRKWCGATLLCGLLAWCLANDLNAEQKPVRHAHGKQNVVMIFIDDMGYGDIGAFGLTEVPTPNMDRLAEEGLKLTNFYVNSPICSASRVALNTGIYPQRERIHSYLNYRKNNRKRKMPDFLDPDRFTYAKMLKANGYATAHFGKWHIGGGRDVDDAPLPQAYGYNESLVSFEGLGDRILWSKTGNQKLSWNHGQGEILELPKHKTTETYVDRAIDFIDRNKERPFLVNVFPNDVHDWHEPSAEQLAKWKGKGRSEWEDKFFAILDEMDRQIGRLLKAIDERGLTQDTIVILTSDNGPTDWKRYYDANVEPPGFTGPFFGRKWSLYEGGIRMPFMIRWPAKIRAGQVDESTVLAAIDILPSLASLTGSTIPEGTELDGIDLSEALLGLPMKRETPVFWEFGTYDRGIRPGKPEHVSPRIAMRAGDWKLLVNQDGSELKLFNMKKDPGETLNLAKKKPRKVELMMPHLISWWEEMDTYYDGF</sequence>
<evidence type="ECO:0000313" key="4">
    <source>
        <dbReference type="EMBL" id="MBK1877707.1"/>
    </source>
</evidence>
<comment type="caution">
    <text evidence="4">The sequence shown here is derived from an EMBL/GenBank/DDBJ whole genome shotgun (WGS) entry which is preliminary data.</text>
</comment>
<name>A0A934S0M3_9BACT</name>
<dbReference type="EMBL" id="JAENIL010000021">
    <property type="protein sequence ID" value="MBK1877707.1"/>
    <property type="molecule type" value="Genomic_DNA"/>
</dbReference>
<feature type="chain" id="PRO_5037045875" evidence="2">
    <location>
        <begin position="31"/>
        <end position="486"/>
    </location>
</feature>
<dbReference type="SUPFAM" id="SSF53649">
    <property type="entry name" value="Alkaline phosphatase-like"/>
    <property type="match status" value="1"/>
</dbReference>